<feature type="region of interest" description="Disordered" evidence="1">
    <location>
        <begin position="65"/>
        <end position="97"/>
    </location>
</feature>
<accession>F2DIT9</accession>
<feature type="region of interest" description="Disordered" evidence="1">
    <location>
        <begin position="1"/>
        <end position="25"/>
    </location>
</feature>
<feature type="non-terminal residue" evidence="2">
    <location>
        <position position="1"/>
    </location>
</feature>
<evidence type="ECO:0000313" key="2">
    <source>
        <dbReference type="EMBL" id="BAJ95010.1"/>
    </source>
</evidence>
<sequence>KRVAWFVPPQTPAPVPPPRLTPARPPAHRQVLRALLLRRTLPPRAPEEDGVLRRTKWAGRQVVADRAPQGQQPGALRARRGVDRQQGDTVRISANSV</sequence>
<evidence type="ECO:0000256" key="1">
    <source>
        <dbReference type="SAM" id="MobiDB-lite"/>
    </source>
</evidence>
<proteinExistence type="evidence at transcript level"/>
<dbReference type="AlphaFoldDB" id="F2DIT9"/>
<organism evidence="2">
    <name type="scientific">Hordeum vulgare subsp. vulgare</name>
    <name type="common">Domesticated barley</name>
    <dbReference type="NCBI Taxonomy" id="112509"/>
    <lineage>
        <taxon>Eukaryota</taxon>
        <taxon>Viridiplantae</taxon>
        <taxon>Streptophyta</taxon>
        <taxon>Embryophyta</taxon>
        <taxon>Tracheophyta</taxon>
        <taxon>Spermatophyta</taxon>
        <taxon>Magnoliopsida</taxon>
        <taxon>Liliopsida</taxon>
        <taxon>Poales</taxon>
        <taxon>Poaceae</taxon>
        <taxon>BOP clade</taxon>
        <taxon>Pooideae</taxon>
        <taxon>Triticodae</taxon>
        <taxon>Triticeae</taxon>
        <taxon>Hordeinae</taxon>
        <taxon>Hordeum</taxon>
    </lineage>
</organism>
<feature type="compositionally biased region" description="Pro residues" evidence="1">
    <location>
        <begin position="9"/>
        <end position="25"/>
    </location>
</feature>
<dbReference type="EMBL" id="AK363807">
    <property type="protein sequence ID" value="BAJ95010.1"/>
    <property type="molecule type" value="mRNA"/>
</dbReference>
<protein>
    <submittedName>
        <fullName evidence="2">Predicted protein</fullName>
    </submittedName>
</protein>
<name>F2DIT9_HORVV</name>
<reference evidence="2" key="1">
    <citation type="journal article" date="2011" name="Plant Physiol.">
        <title>Comprehensive sequence analysis of 24,783 barley full-length cDNAs derived from 12 clone libraries.</title>
        <authorList>
            <person name="Matsumoto T."/>
            <person name="Tanaka T."/>
            <person name="Sakai H."/>
            <person name="Amano N."/>
            <person name="Kanamori H."/>
            <person name="Kurita K."/>
            <person name="Kikuta A."/>
            <person name="Kamiya K."/>
            <person name="Yamamoto M."/>
            <person name="Ikawa H."/>
            <person name="Fujii N."/>
            <person name="Hori K."/>
            <person name="Itoh T."/>
            <person name="Sato K."/>
        </authorList>
    </citation>
    <scope>NUCLEOTIDE SEQUENCE</scope>
    <source>
        <tissue evidence="2">Shoot and root</tissue>
    </source>
</reference>